<dbReference type="AlphaFoldDB" id="E1IIS2"/>
<keyword evidence="6" id="KW-0645">Protease</keyword>
<dbReference type="GO" id="GO:0006508">
    <property type="term" value="P:proteolysis"/>
    <property type="evidence" value="ECO:0007669"/>
    <property type="project" value="UniProtKB-KW"/>
</dbReference>
<evidence type="ECO:0000256" key="9">
    <source>
        <dbReference type="ARBA" id="ARBA00022801"/>
    </source>
</evidence>
<organism evidence="20 21">
    <name type="scientific">Oscillochloris trichoides DG-6</name>
    <dbReference type="NCBI Taxonomy" id="765420"/>
    <lineage>
        <taxon>Bacteria</taxon>
        <taxon>Bacillati</taxon>
        <taxon>Chloroflexota</taxon>
        <taxon>Chloroflexia</taxon>
        <taxon>Chloroflexales</taxon>
        <taxon>Chloroflexineae</taxon>
        <taxon>Oscillochloridaceae</taxon>
        <taxon>Oscillochloris</taxon>
    </lineage>
</organism>
<dbReference type="Proteomes" id="UP000054010">
    <property type="component" value="Unassembled WGS sequence"/>
</dbReference>
<comment type="similarity">
    <text evidence="2">In the C-terminal section; belongs to the transpeptidase family.</text>
</comment>
<evidence type="ECO:0000256" key="5">
    <source>
        <dbReference type="ARBA" id="ARBA00022645"/>
    </source>
</evidence>
<dbReference type="PANTHER" id="PTHR32282:SF11">
    <property type="entry name" value="PENICILLIN-BINDING PROTEIN 1B"/>
    <property type="match status" value="1"/>
</dbReference>
<dbReference type="Pfam" id="PF00912">
    <property type="entry name" value="Transgly"/>
    <property type="match status" value="1"/>
</dbReference>
<comment type="catalytic activity">
    <reaction evidence="16">
        <text>[GlcNAc-(1-&gt;4)-Mur2Ac(oyl-L-Ala-gamma-D-Glu-L-Lys-D-Ala-D-Ala)](n)-di-trans,octa-cis-undecaprenyl diphosphate + beta-D-GlcNAc-(1-&gt;4)-Mur2Ac(oyl-L-Ala-gamma-D-Glu-L-Lys-D-Ala-D-Ala)-di-trans,octa-cis-undecaprenyl diphosphate = [GlcNAc-(1-&gt;4)-Mur2Ac(oyl-L-Ala-gamma-D-Glu-L-Lys-D-Ala-D-Ala)](n+1)-di-trans,octa-cis-undecaprenyl diphosphate + di-trans,octa-cis-undecaprenyl diphosphate + H(+)</text>
        <dbReference type="Rhea" id="RHEA:23708"/>
        <dbReference type="Rhea" id="RHEA-COMP:9602"/>
        <dbReference type="Rhea" id="RHEA-COMP:9603"/>
        <dbReference type="ChEBI" id="CHEBI:15378"/>
        <dbReference type="ChEBI" id="CHEBI:58405"/>
        <dbReference type="ChEBI" id="CHEBI:60033"/>
        <dbReference type="ChEBI" id="CHEBI:78435"/>
        <dbReference type="EC" id="2.4.99.28"/>
    </reaction>
</comment>
<keyword evidence="21" id="KW-1185">Reference proteome</keyword>
<keyword evidence="7" id="KW-0328">Glycosyltransferase</keyword>
<dbReference type="HOGENOM" id="CLU_006354_2_4_0"/>
<evidence type="ECO:0000256" key="7">
    <source>
        <dbReference type="ARBA" id="ARBA00022676"/>
    </source>
</evidence>
<dbReference type="InterPro" id="IPR012338">
    <property type="entry name" value="Beta-lactam/transpept-like"/>
</dbReference>
<evidence type="ECO:0000256" key="14">
    <source>
        <dbReference type="ARBA" id="ARBA00023316"/>
    </source>
</evidence>
<dbReference type="GO" id="GO:0008955">
    <property type="term" value="F:peptidoglycan glycosyltransferase activity"/>
    <property type="evidence" value="ECO:0007669"/>
    <property type="project" value="UniProtKB-EC"/>
</dbReference>
<dbReference type="STRING" id="765420.OSCT_3223"/>
<evidence type="ECO:0000256" key="16">
    <source>
        <dbReference type="ARBA" id="ARBA00049902"/>
    </source>
</evidence>
<proteinExistence type="inferred from homology"/>
<keyword evidence="8" id="KW-0808">Transferase</keyword>
<name>E1IIS2_9CHLR</name>
<dbReference type="PANTHER" id="PTHR32282">
    <property type="entry name" value="BINDING PROTEIN TRANSPEPTIDASE, PUTATIVE-RELATED"/>
    <property type="match status" value="1"/>
</dbReference>
<feature type="domain" description="Penicillin-binding protein transpeptidase" evidence="18">
    <location>
        <begin position="359"/>
        <end position="604"/>
    </location>
</feature>
<dbReference type="GO" id="GO:0009002">
    <property type="term" value="F:serine-type D-Ala-D-Ala carboxypeptidase activity"/>
    <property type="evidence" value="ECO:0007669"/>
    <property type="project" value="UniProtKB-EC"/>
</dbReference>
<keyword evidence="9" id="KW-0378">Hydrolase</keyword>
<evidence type="ECO:0000256" key="4">
    <source>
        <dbReference type="ARBA" id="ARBA00022475"/>
    </source>
</evidence>
<dbReference type="Pfam" id="PF00905">
    <property type="entry name" value="Transpeptidase"/>
    <property type="match status" value="1"/>
</dbReference>
<comment type="subcellular location">
    <subcellularLocation>
        <location evidence="1">Cell membrane</location>
    </subcellularLocation>
</comment>
<protein>
    <submittedName>
        <fullName evidence="20">Uncharacterized protein</fullName>
    </submittedName>
</protein>
<dbReference type="GO" id="GO:0030288">
    <property type="term" value="C:outer membrane-bounded periplasmic space"/>
    <property type="evidence" value="ECO:0007669"/>
    <property type="project" value="TreeGrafter"/>
</dbReference>
<evidence type="ECO:0000256" key="17">
    <source>
        <dbReference type="SAM" id="Phobius"/>
    </source>
</evidence>
<sequence>MRQRPSPPHFIRRPQPRREGHFRQRYPLLAFVLRLFLAGFKLTLLAALLLLAGGMWLYYRYGSDLPDPQQIREYRNFETTRIYARDGTTLLYELVGPDAGIRTPVPFEQIPLILRQATVAVEDAGFYENPGVDLRGIVRAAWQNYQSGEIVSGASTITQQLVRSILLDSTERNERSYERKLREAILAYRVSREYSKDQILTLYLNEIYYGAQAYGVEAAAQAYFGKHVWELSAAEATLIAGLPQSPSSYNPFENMPAAKARQRVTLNLMVEAGYLTPAQAEEIAATPITLTPPQTNLLAPHFAFYVRDLLERRYGPDLLYRAGLRVVTSLDLTWQNTAQQVAQQRVADLRDRNASNAGVIMLTPDGQILAMVGSVDYNAPDGQVNVTLARRQPGSALKPFVYVLALQRGWTPATVIWDTPSEWRTPDGMVYAPRNYDDKFHGPLSLRMSLANSLNIPAVKALEFVGVGNFIEFMSRLGITTFDDPSRYGLAMALGSNEVRLLELTGAYNGLRNAGHATPPVAILRVTNSRGAVLERWTPQHGPALLGPSSEALAYLISNILSDNQARWFMFGRNNVLELPDMIVAAKTGTSNDWRDSWALGYTSEVTVGVWVGNNDSSPMAEVAGSNGAGLIWRDLMLAYHQGRPTQPFNRPPNVEEALVCADTGGRAGEACPHPITELFVAGTAPTNEDVVYQMVRVGGDGTCLAQPYTPADQVREVQYAIYPPEFREWAARNVPQPPTKPCPPPLDPTQTVALLNPIGTNGRVGGGQAFISGTARGPFSLEYGAGSNPEVWKPISQGATPVENGLLGVWSLGGLPPGIYSLRLRVLAPSGATVSAQQIVQVE</sequence>
<keyword evidence="4" id="KW-1003">Cell membrane</keyword>
<keyword evidence="12 17" id="KW-0472">Membrane</keyword>
<evidence type="ECO:0000256" key="2">
    <source>
        <dbReference type="ARBA" id="ARBA00007090"/>
    </source>
</evidence>
<dbReference type="GO" id="GO:0008658">
    <property type="term" value="F:penicillin binding"/>
    <property type="evidence" value="ECO:0007669"/>
    <property type="project" value="InterPro"/>
</dbReference>
<dbReference type="GO" id="GO:0071555">
    <property type="term" value="P:cell wall organization"/>
    <property type="evidence" value="ECO:0007669"/>
    <property type="project" value="UniProtKB-KW"/>
</dbReference>
<evidence type="ECO:0000259" key="18">
    <source>
        <dbReference type="Pfam" id="PF00905"/>
    </source>
</evidence>
<evidence type="ECO:0000256" key="13">
    <source>
        <dbReference type="ARBA" id="ARBA00023268"/>
    </source>
</evidence>
<dbReference type="InterPro" id="IPR001264">
    <property type="entry name" value="Glyco_trans_51"/>
</dbReference>
<comment type="similarity">
    <text evidence="3">In the N-terminal section; belongs to the glycosyltransferase 51 family.</text>
</comment>
<keyword evidence="17" id="KW-1133">Transmembrane helix</keyword>
<reference evidence="20 21" key="1">
    <citation type="journal article" date="2011" name="J. Bacteriol.">
        <title>Draft genome sequence of the anoxygenic filamentous phototrophic bacterium Oscillochloris trichoides subsp. DG-6.</title>
        <authorList>
            <person name="Kuznetsov B.B."/>
            <person name="Ivanovsky R.N."/>
            <person name="Keppen O.I."/>
            <person name="Sukhacheva M.V."/>
            <person name="Bumazhkin B.K."/>
            <person name="Patutina E.O."/>
            <person name="Beletsky A.V."/>
            <person name="Mardanov A.V."/>
            <person name="Baslerov R.V."/>
            <person name="Panteleeva A.N."/>
            <person name="Kolganova T.V."/>
            <person name="Ravin N.V."/>
            <person name="Skryabin K.G."/>
        </authorList>
    </citation>
    <scope>NUCLEOTIDE SEQUENCE [LARGE SCALE GENOMIC DNA]</scope>
    <source>
        <strain evidence="20 21">DG-6</strain>
    </source>
</reference>
<dbReference type="InterPro" id="IPR050396">
    <property type="entry name" value="Glycosyltr_51/Transpeptidase"/>
</dbReference>
<dbReference type="eggNOG" id="COG0744">
    <property type="taxonomic scope" value="Bacteria"/>
</dbReference>
<dbReference type="InterPro" id="IPR001460">
    <property type="entry name" value="PCN-bd_Tpept"/>
</dbReference>
<dbReference type="EMBL" id="ADVR01000142">
    <property type="protein sequence ID" value="EFO78928.1"/>
    <property type="molecule type" value="Genomic_DNA"/>
</dbReference>
<evidence type="ECO:0000256" key="6">
    <source>
        <dbReference type="ARBA" id="ARBA00022670"/>
    </source>
</evidence>
<dbReference type="SUPFAM" id="SSF53955">
    <property type="entry name" value="Lysozyme-like"/>
    <property type="match status" value="1"/>
</dbReference>
<feature type="domain" description="Glycosyl transferase family 51" evidence="19">
    <location>
        <begin position="101"/>
        <end position="269"/>
    </location>
</feature>
<keyword evidence="10" id="KW-0133">Cell shape</keyword>
<keyword evidence="13" id="KW-0511">Multifunctional enzyme</keyword>
<dbReference type="GO" id="GO:0005886">
    <property type="term" value="C:plasma membrane"/>
    <property type="evidence" value="ECO:0007669"/>
    <property type="project" value="UniProtKB-SubCell"/>
</dbReference>
<dbReference type="Gene3D" id="3.40.710.10">
    <property type="entry name" value="DD-peptidase/beta-lactamase superfamily"/>
    <property type="match status" value="1"/>
</dbReference>
<evidence type="ECO:0000256" key="1">
    <source>
        <dbReference type="ARBA" id="ARBA00004236"/>
    </source>
</evidence>
<accession>E1IIS2</accession>
<keyword evidence="17" id="KW-0812">Transmembrane</keyword>
<evidence type="ECO:0000259" key="19">
    <source>
        <dbReference type="Pfam" id="PF00912"/>
    </source>
</evidence>
<evidence type="ECO:0000256" key="11">
    <source>
        <dbReference type="ARBA" id="ARBA00022984"/>
    </source>
</evidence>
<dbReference type="Gene3D" id="1.10.3810.10">
    <property type="entry name" value="Biosynthetic peptidoglycan transglycosylase-like"/>
    <property type="match status" value="1"/>
</dbReference>
<gene>
    <name evidence="20" type="ORF">OSCT_3223</name>
</gene>
<evidence type="ECO:0000313" key="20">
    <source>
        <dbReference type="EMBL" id="EFO78928.1"/>
    </source>
</evidence>
<evidence type="ECO:0000256" key="10">
    <source>
        <dbReference type="ARBA" id="ARBA00022960"/>
    </source>
</evidence>
<evidence type="ECO:0000256" key="3">
    <source>
        <dbReference type="ARBA" id="ARBA00007739"/>
    </source>
</evidence>
<evidence type="ECO:0000256" key="12">
    <source>
        <dbReference type="ARBA" id="ARBA00023136"/>
    </source>
</evidence>
<evidence type="ECO:0000256" key="15">
    <source>
        <dbReference type="ARBA" id="ARBA00034000"/>
    </source>
</evidence>
<evidence type="ECO:0000313" key="21">
    <source>
        <dbReference type="Proteomes" id="UP000054010"/>
    </source>
</evidence>
<keyword evidence="14" id="KW-0961">Cell wall biogenesis/degradation</keyword>
<comment type="caution">
    <text evidence="20">The sequence shown here is derived from an EMBL/GenBank/DDBJ whole genome shotgun (WGS) entry which is preliminary data.</text>
</comment>
<feature type="transmembrane region" description="Helical" evidence="17">
    <location>
        <begin position="26"/>
        <end position="59"/>
    </location>
</feature>
<evidence type="ECO:0000256" key="8">
    <source>
        <dbReference type="ARBA" id="ARBA00022679"/>
    </source>
</evidence>
<dbReference type="InterPro" id="IPR036950">
    <property type="entry name" value="PBP_transglycosylase"/>
</dbReference>
<dbReference type="SUPFAM" id="SSF56601">
    <property type="entry name" value="beta-lactamase/transpeptidase-like"/>
    <property type="match status" value="1"/>
</dbReference>
<keyword evidence="5" id="KW-0121">Carboxypeptidase</keyword>
<comment type="catalytic activity">
    <reaction evidence="15">
        <text>Preferential cleavage: (Ac)2-L-Lys-D-Ala-|-D-Ala. Also transpeptidation of peptidyl-alanyl moieties that are N-acyl substituents of D-alanine.</text>
        <dbReference type="EC" id="3.4.16.4"/>
    </reaction>
</comment>
<dbReference type="FunFam" id="1.10.3810.10:FF:000001">
    <property type="entry name" value="Penicillin-binding protein 1A"/>
    <property type="match status" value="1"/>
</dbReference>
<keyword evidence="11" id="KW-0573">Peptidoglycan synthesis</keyword>
<dbReference type="GO" id="GO:0009252">
    <property type="term" value="P:peptidoglycan biosynthetic process"/>
    <property type="evidence" value="ECO:0007669"/>
    <property type="project" value="UniProtKB-KW"/>
</dbReference>
<dbReference type="GO" id="GO:0008360">
    <property type="term" value="P:regulation of cell shape"/>
    <property type="evidence" value="ECO:0007669"/>
    <property type="project" value="UniProtKB-KW"/>
</dbReference>
<dbReference type="NCBIfam" id="TIGR02074">
    <property type="entry name" value="PBP_1a_fam"/>
    <property type="match status" value="1"/>
</dbReference>
<dbReference type="InterPro" id="IPR023346">
    <property type="entry name" value="Lysozyme-like_dom_sf"/>
</dbReference>